<accession>A0ACC1PC52</accession>
<reference evidence="1" key="1">
    <citation type="submission" date="2022-10" db="EMBL/GenBank/DDBJ databases">
        <title>Genome Sequence of Xylaria curta.</title>
        <authorList>
            <person name="Buettner E."/>
        </authorList>
    </citation>
    <scope>NUCLEOTIDE SEQUENCE</scope>
    <source>
        <strain evidence="1">Babe10</strain>
    </source>
</reference>
<organism evidence="1 2">
    <name type="scientific">Xylaria curta</name>
    <dbReference type="NCBI Taxonomy" id="42375"/>
    <lineage>
        <taxon>Eukaryota</taxon>
        <taxon>Fungi</taxon>
        <taxon>Dikarya</taxon>
        <taxon>Ascomycota</taxon>
        <taxon>Pezizomycotina</taxon>
        <taxon>Sordariomycetes</taxon>
        <taxon>Xylariomycetidae</taxon>
        <taxon>Xylariales</taxon>
        <taxon>Xylariaceae</taxon>
        <taxon>Xylaria</taxon>
    </lineage>
</organism>
<dbReference type="EMBL" id="JAPDGR010000615">
    <property type="protein sequence ID" value="KAJ2988709.1"/>
    <property type="molecule type" value="Genomic_DNA"/>
</dbReference>
<dbReference type="Proteomes" id="UP001143856">
    <property type="component" value="Unassembled WGS sequence"/>
</dbReference>
<evidence type="ECO:0000313" key="1">
    <source>
        <dbReference type="EMBL" id="KAJ2988709.1"/>
    </source>
</evidence>
<sequence>MTLSGTREAGKADSWYEGDPDVLSSQLDGFLGDVPASIDNANLPISKAKVIIAPHAGYSYSGPCAAWAYKCLDLSKAKRIFLLGPSHTYYLRGCALTKFARYATPFGDLTVDAPVVQKLRETGKFQDMPTHNEVEEHSLELHLPYIYKRITQTFSSTDEYPTLVPILIGDNKGPEEKQFGALLAPYLQDPDNVFVVSSDFCHWGDRFGYTAYAPGSDVNSLTSLTYRTRRPTDPPIHESIQLLDQLAMDAIAGGHHDDFIDNLKKTKNTVCGRHPIGVTMAALEVLAQDTPDVDKYKFKFVQYQRSSLVEVFSDSSVSYASAYGGQQNPFDDRNDAGRGGYGGGLPSRPNYRNQAPGRDNYNDYGSNNVEMAPLTEADPFSDRNPNSVLDEISEINRGIDTIDRNLEQLRMLQQRSLDDADSSASSSTNRQLDQLSSETMAQYRSLTERVRQLKSKPDNQQRFGQQVRRVDSRLKDAIRAYQQVESSYRKRTEEQMARQYRIVAPDATEAEVRAAVEEWEAVHDGMGMKSVVW</sequence>
<proteinExistence type="predicted"/>
<comment type="caution">
    <text evidence="1">The sequence shown here is derived from an EMBL/GenBank/DDBJ whole genome shotgun (WGS) entry which is preliminary data.</text>
</comment>
<evidence type="ECO:0000313" key="2">
    <source>
        <dbReference type="Proteomes" id="UP001143856"/>
    </source>
</evidence>
<keyword evidence="2" id="KW-1185">Reference proteome</keyword>
<gene>
    <name evidence="1" type="ORF">NUW58_g3837</name>
</gene>
<protein>
    <submittedName>
        <fullName evidence="1">Uncharacterized protein</fullName>
    </submittedName>
</protein>
<name>A0ACC1PC52_9PEZI</name>